<dbReference type="GO" id="GO:0006465">
    <property type="term" value="P:signal peptide processing"/>
    <property type="evidence" value="ECO:0007669"/>
    <property type="project" value="InterPro"/>
</dbReference>
<dbReference type="PROSITE" id="PS00760">
    <property type="entry name" value="SPASE_I_2"/>
    <property type="match status" value="1"/>
</dbReference>
<feature type="active site" evidence="5">
    <location>
        <position position="107"/>
    </location>
</feature>
<evidence type="ECO:0000313" key="8">
    <source>
        <dbReference type="EMBL" id="KKU31077.1"/>
    </source>
</evidence>
<dbReference type="InterPro" id="IPR036286">
    <property type="entry name" value="LexA/Signal_pep-like_sf"/>
</dbReference>
<dbReference type="PATRIC" id="fig|1619001.3.peg.964"/>
<comment type="subcellular location">
    <subcellularLocation>
        <location evidence="6">Membrane</location>
        <topology evidence="6">Single-pass type II membrane protein</topology>
    </subcellularLocation>
</comment>
<dbReference type="GO" id="GO:0004252">
    <property type="term" value="F:serine-type endopeptidase activity"/>
    <property type="evidence" value="ECO:0007669"/>
    <property type="project" value="InterPro"/>
</dbReference>
<sequence length="208" mass="24177">MIRRFFEKRARMPLEQFFTSKLGPTVGAVVLFFLEVAQVMIISAAIILPIRYFLVQPFYVKGASMEPSYYDHEYLIIDELSYRLRDPMRGEVVVFRYPLDPSQFFIKRIVGLPGETVEINNGHVTIYNEEHPNGEILEEEYLHPNLTAGKKMVTLGTDEYYVLGDNRDESMDSRKFGPITQDEVIGRVWIRGLPISRIEVMDIPVYKF</sequence>
<dbReference type="AlphaFoldDB" id="A0A0G1PEI3"/>
<organism evidence="8 9">
    <name type="scientific">Candidatus Uhrbacteria bacterium GW2011_GWF2_46_218</name>
    <dbReference type="NCBI Taxonomy" id="1619001"/>
    <lineage>
        <taxon>Bacteria</taxon>
        <taxon>Candidatus Uhriibacteriota</taxon>
    </lineage>
</organism>
<dbReference type="Proteomes" id="UP000034705">
    <property type="component" value="Unassembled WGS sequence"/>
</dbReference>
<dbReference type="NCBIfam" id="TIGR02227">
    <property type="entry name" value="sigpep_I_bact"/>
    <property type="match status" value="1"/>
</dbReference>
<name>A0A0G1PEI3_9BACT</name>
<dbReference type="EC" id="3.4.21.89" evidence="3 6"/>
<dbReference type="EMBL" id="LCMG01000030">
    <property type="protein sequence ID" value="KKU31077.1"/>
    <property type="molecule type" value="Genomic_DNA"/>
</dbReference>
<dbReference type="GO" id="GO:0009003">
    <property type="term" value="F:signal peptidase activity"/>
    <property type="evidence" value="ECO:0007669"/>
    <property type="project" value="UniProtKB-EC"/>
</dbReference>
<keyword evidence="4 6" id="KW-0378">Hydrolase</keyword>
<evidence type="ECO:0000259" key="7">
    <source>
        <dbReference type="Pfam" id="PF10502"/>
    </source>
</evidence>
<dbReference type="GO" id="GO:0016020">
    <property type="term" value="C:membrane"/>
    <property type="evidence" value="ECO:0007669"/>
    <property type="project" value="UniProtKB-SubCell"/>
</dbReference>
<gene>
    <name evidence="8" type="ORF">UX45_C0030G0003</name>
</gene>
<dbReference type="PANTHER" id="PTHR43390">
    <property type="entry name" value="SIGNAL PEPTIDASE I"/>
    <property type="match status" value="1"/>
</dbReference>
<evidence type="ECO:0000256" key="5">
    <source>
        <dbReference type="PIRSR" id="PIRSR600223-1"/>
    </source>
</evidence>
<feature type="active site" evidence="5">
    <location>
        <position position="64"/>
    </location>
</feature>
<dbReference type="PRINTS" id="PR00727">
    <property type="entry name" value="LEADERPTASE"/>
</dbReference>
<evidence type="ECO:0000256" key="2">
    <source>
        <dbReference type="ARBA" id="ARBA00009370"/>
    </source>
</evidence>
<dbReference type="InterPro" id="IPR019758">
    <property type="entry name" value="Pept_S26A_signal_pept_1_CS"/>
</dbReference>
<dbReference type="Pfam" id="PF10502">
    <property type="entry name" value="Peptidase_S26"/>
    <property type="match status" value="1"/>
</dbReference>
<dbReference type="SUPFAM" id="SSF51306">
    <property type="entry name" value="LexA/Signal peptidase"/>
    <property type="match status" value="1"/>
</dbReference>
<dbReference type="InterPro" id="IPR019757">
    <property type="entry name" value="Pept_S26A_signal_pept_1_Lys-AS"/>
</dbReference>
<evidence type="ECO:0000256" key="4">
    <source>
        <dbReference type="ARBA" id="ARBA00022801"/>
    </source>
</evidence>
<feature type="transmembrane region" description="Helical" evidence="6">
    <location>
        <begin position="21"/>
        <end position="48"/>
    </location>
</feature>
<keyword evidence="6" id="KW-0645">Protease</keyword>
<keyword evidence="6" id="KW-0812">Transmembrane</keyword>
<protein>
    <recommendedName>
        <fullName evidence="3 6">Signal peptidase I</fullName>
        <ecNumber evidence="3 6">3.4.21.89</ecNumber>
    </recommendedName>
</protein>
<evidence type="ECO:0000256" key="3">
    <source>
        <dbReference type="ARBA" id="ARBA00013208"/>
    </source>
</evidence>
<keyword evidence="6" id="KW-1133">Transmembrane helix</keyword>
<comment type="catalytic activity">
    <reaction evidence="1 6">
        <text>Cleavage of hydrophobic, N-terminal signal or leader sequences from secreted and periplasmic proteins.</text>
        <dbReference type="EC" id="3.4.21.89"/>
    </reaction>
</comment>
<feature type="domain" description="Peptidase S26" evidence="7">
    <location>
        <begin position="35"/>
        <end position="189"/>
    </location>
</feature>
<dbReference type="CDD" id="cd06530">
    <property type="entry name" value="S26_SPase_I"/>
    <property type="match status" value="1"/>
</dbReference>
<keyword evidence="6" id="KW-0472">Membrane</keyword>
<proteinExistence type="inferred from homology"/>
<accession>A0A0G1PEI3</accession>
<dbReference type="InterPro" id="IPR000223">
    <property type="entry name" value="Pept_S26A_signal_pept_1"/>
</dbReference>
<dbReference type="Gene3D" id="2.10.109.10">
    <property type="entry name" value="Umud Fragment, subunit A"/>
    <property type="match status" value="1"/>
</dbReference>
<dbReference type="InterPro" id="IPR019533">
    <property type="entry name" value="Peptidase_S26"/>
</dbReference>
<dbReference type="PANTHER" id="PTHR43390:SF1">
    <property type="entry name" value="CHLOROPLAST PROCESSING PEPTIDASE"/>
    <property type="match status" value="1"/>
</dbReference>
<evidence type="ECO:0000313" key="9">
    <source>
        <dbReference type="Proteomes" id="UP000034705"/>
    </source>
</evidence>
<evidence type="ECO:0000256" key="6">
    <source>
        <dbReference type="RuleBase" id="RU362042"/>
    </source>
</evidence>
<comment type="similarity">
    <text evidence="2 6">Belongs to the peptidase S26 family.</text>
</comment>
<dbReference type="PROSITE" id="PS00761">
    <property type="entry name" value="SPASE_I_3"/>
    <property type="match status" value="1"/>
</dbReference>
<reference evidence="8 9" key="1">
    <citation type="journal article" date="2015" name="Nature">
        <title>rRNA introns, odd ribosomes, and small enigmatic genomes across a large radiation of phyla.</title>
        <authorList>
            <person name="Brown C.T."/>
            <person name="Hug L.A."/>
            <person name="Thomas B.C."/>
            <person name="Sharon I."/>
            <person name="Castelle C.J."/>
            <person name="Singh A."/>
            <person name="Wilkins M.J."/>
            <person name="Williams K.H."/>
            <person name="Banfield J.F."/>
        </authorList>
    </citation>
    <scope>NUCLEOTIDE SEQUENCE [LARGE SCALE GENOMIC DNA]</scope>
</reference>
<evidence type="ECO:0000256" key="1">
    <source>
        <dbReference type="ARBA" id="ARBA00000677"/>
    </source>
</evidence>
<comment type="caution">
    <text evidence="8">The sequence shown here is derived from an EMBL/GenBank/DDBJ whole genome shotgun (WGS) entry which is preliminary data.</text>
</comment>